<gene>
    <name evidence="1" type="ORF">D0Y96_05290</name>
</gene>
<dbReference type="EMBL" id="QVQT01000002">
    <property type="protein sequence ID" value="RFU17553.1"/>
    <property type="molecule type" value="Genomic_DNA"/>
</dbReference>
<keyword evidence="2" id="KW-1185">Reference proteome</keyword>
<evidence type="ECO:0000313" key="1">
    <source>
        <dbReference type="EMBL" id="RFU17553.1"/>
    </source>
</evidence>
<sequence>MAPRKEWTEWHLTPRGWEKGATRVHGEGNTWVEEPLDRALSFVYQELESGSPPEVKKWAEETWRSKDAAKVEALLQLYGACPERL</sequence>
<reference evidence="1 2" key="1">
    <citation type="submission" date="2018-08" db="EMBL/GenBank/DDBJ databases">
        <title>Acidipila sp. 4G-K13, an acidobacterium isolated from forest soil.</title>
        <authorList>
            <person name="Gao Z.-H."/>
            <person name="Qiu L.-H."/>
        </authorList>
    </citation>
    <scope>NUCLEOTIDE SEQUENCE [LARGE SCALE GENOMIC DNA]</scope>
    <source>
        <strain evidence="1 2">4G-K13</strain>
    </source>
</reference>
<dbReference type="AlphaFoldDB" id="A0A372ISZ9"/>
<accession>A0A372ISZ9</accession>
<proteinExistence type="predicted"/>
<comment type="caution">
    <text evidence="1">The sequence shown here is derived from an EMBL/GenBank/DDBJ whole genome shotgun (WGS) entry which is preliminary data.</text>
</comment>
<dbReference type="Proteomes" id="UP000264702">
    <property type="component" value="Unassembled WGS sequence"/>
</dbReference>
<dbReference type="RefSeq" id="WP_117298303.1">
    <property type="nucleotide sequence ID" value="NZ_QVQT02000002.1"/>
</dbReference>
<name>A0A372ISZ9_9BACT</name>
<organism evidence="1 2">
    <name type="scientific">Paracidobacterium acidisoli</name>
    <dbReference type="NCBI Taxonomy" id="2303751"/>
    <lineage>
        <taxon>Bacteria</taxon>
        <taxon>Pseudomonadati</taxon>
        <taxon>Acidobacteriota</taxon>
        <taxon>Terriglobia</taxon>
        <taxon>Terriglobales</taxon>
        <taxon>Acidobacteriaceae</taxon>
        <taxon>Paracidobacterium</taxon>
    </lineage>
</organism>
<protein>
    <submittedName>
        <fullName evidence="1">Uncharacterized protein</fullName>
    </submittedName>
</protein>
<evidence type="ECO:0000313" key="2">
    <source>
        <dbReference type="Proteomes" id="UP000264702"/>
    </source>
</evidence>
<dbReference type="OrthoDB" id="8926444at2"/>